<sequence>MSKIGTLWGEVITKDEETMKGLPFISGKVQILTDGCHKADHIPWSWVPVEWRFGPIIHHVASSTWPQQSQ</sequence>
<evidence type="ECO:0000313" key="2">
    <source>
        <dbReference type="Proteomes" id="UP001062846"/>
    </source>
</evidence>
<name>A0ACC0MVF0_RHOML</name>
<keyword evidence="2" id="KW-1185">Reference proteome</keyword>
<accession>A0ACC0MVF0</accession>
<gene>
    <name evidence="1" type="ORF">RHMOL_Rhmol08G0307200</name>
</gene>
<dbReference type="Proteomes" id="UP001062846">
    <property type="component" value="Chromosome 8"/>
</dbReference>
<reference evidence="1" key="1">
    <citation type="submission" date="2022-02" db="EMBL/GenBank/DDBJ databases">
        <title>Plant Genome Project.</title>
        <authorList>
            <person name="Zhang R.-G."/>
        </authorList>
    </citation>
    <scope>NUCLEOTIDE SEQUENCE</scope>
    <source>
        <strain evidence="1">AT1</strain>
    </source>
</reference>
<evidence type="ECO:0000313" key="1">
    <source>
        <dbReference type="EMBL" id="KAI8544566.1"/>
    </source>
</evidence>
<dbReference type="EMBL" id="CM046395">
    <property type="protein sequence ID" value="KAI8544566.1"/>
    <property type="molecule type" value="Genomic_DNA"/>
</dbReference>
<protein>
    <submittedName>
        <fullName evidence="1">Uncharacterized protein</fullName>
    </submittedName>
</protein>
<comment type="caution">
    <text evidence="1">The sequence shown here is derived from an EMBL/GenBank/DDBJ whole genome shotgun (WGS) entry which is preliminary data.</text>
</comment>
<proteinExistence type="predicted"/>
<organism evidence="1 2">
    <name type="scientific">Rhododendron molle</name>
    <name type="common">Chinese azalea</name>
    <name type="synonym">Azalea mollis</name>
    <dbReference type="NCBI Taxonomy" id="49168"/>
    <lineage>
        <taxon>Eukaryota</taxon>
        <taxon>Viridiplantae</taxon>
        <taxon>Streptophyta</taxon>
        <taxon>Embryophyta</taxon>
        <taxon>Tracheophyta</taxon>
        <taxon>Spermatophyta</taxon>
        <taxon>Magnoliopsida</taxon>
        <taxon>eudicotyledons</taxon>
        <taxon>Gunneridae</taxon>
        <taxon>Pentapetalae</taxon>
        <taxon>asterids</taxon>
        <taxon>Ericales</taxon>
        <taxon>Ericaceae</taxon>
        <taxon>Ericoideae</taxon>
        <taxon>Rhodoreae</taxon>
        <taxon>Rhododendron</taxon>
    </lineage>
</organism>